<keyword evidence="2" id="KW-1185">Reference proteome</keyword>
<dbReference type="EMBL" id="QLMA01000009">
    <property type="protein sequence ID" value="RAJ75626.1"/>
    <property type="molecule type" value="Genomic_DNA"/>
</dbReference>
<organism evidence="1 2">
    <name type="scientific">Chitinophaga dinghuensis</name>
    <dbReference type="NCBI Taxonomy" id="1539050"/>
    <lineage>
        <taxon>Bacteria</taxon>
        <taxon>Pseudomonadati</taxon>
        <taxon>Bacteroidota</taxon>
        <taxon>Chitinophagia</taxon>
        <taxon>Chitinophagales</taxon>
        <taxon>Chitinophagaceae</taxon>
        <taxon>Chitinophaga</taxon>
    </lineage>
</organism>
<evidence type="ECO:0000313" key="1">
    <source>
        <dbReference type="EMBL" id="RAJ75626.1"/>
    </source>
</evidence>
<proteinExistence type="predicted"/>
<evidence type="ECO:0000313" key="2">
    <source>
        <dbReference type="Proteomes" id="UP000249819"/>
    </source>
</evidence>
<sequence length="103" mass="12345">MNVLDINRHGSDLSTVIRKDWQDFPSSFLRSVFLFFMDKADYLVVSANRHYGYDPVNIVLEQLESTRKYASYWDVTKWTEVTVVFKKEDALKREWSEMLELVW</sequence>
<accession>A0A327VPD1</accession>
<dbReference type="AlphaFoldDB" id="A0A327VPD1"/>
<dbReference type="Proteomes" id="UP000249819">
    <property type="component" value="Unassembled WGS sequence"/>
</dbReference>
<reference evidence="1 2" key="1">
    <citation type="submission" date="2018-06" db="EMBL/GenBank/DDBJ databases">
        <title>Genomic Encyclopedia of Archaeal and Bacterial Type Strains, Phase II (KMG-II): from individual species to whole genera.</title>
        <authorList>
            <person name="Goeker M."/>
        </authorList>
    </citation>
    <scope>NUCLEOTIDE SEQUENCE [LARGE SCALE GENOMIC DNA]</scope>
    <source>
        <strain evidence="1 2">DSM 29821</strain>
    </source>
</reference>
<name>A0A327VPD1_9BACT</name>
<comment type="caution">
    <text evidence="1">The sequence shown here is derived from an EMBL/GenBank/DDBJ whole genome shotgun (WGS) entry which is preliminary data.</text>
</comment>
<protein>
    <submittedName>
        <fullName evidence="1">Uncharacterized protein</fullName>
    </submittedName>
</protein>
<dbReference type="RefSeq" id="WP_111594778.1">
    <property type="nucleotide sequence ID" value="NZ_QLMA01000009.1"/>
</dbReference>
<gene>
    <name evidence="1" type="ORF">CLV59_109240</name>
</gene>